<keyword evidence="7" id="KW-0269">Exonuclease</keyword>
<keyword evidence="4" id="KW-0227">DNA damage</keyword>
<keyword evidence="3 15" id="KW-0547">Nucleotide-binding</keyword>
<dbReference type="Proteomes" id="UP001431656">
    <property type="component" value="Chromosome"/>
</dbReference>
<gene>
    <name evidence="18" type="ORF">brsh051_27360</name>
</gene>
<dbReference type="GO" id="GO:0043138">
    <property type="term" value="F:3'-5' DNA helicase activity"/>
    <property type="evidence" value="ECO:0007669"/>
    <property type="project" value="UniProtKB-EC"/>
</dbReference>
<feature type="domain" description="UvrD-like helicase ATP-binding" evidence="16">
    <location>
        <begin position="17"/>
        <end position="352"/>
    </location>
</feature>
<dbReference type="GO" id="GO:0033202">
    <property type="term" value="C:DNA helicase complex"/>
    <property type="evidence" value="ECO:0007669"/>
    <property type="project" value="TreeGrafter"/>
</dbReference>
<dbReference type="InterPro" id="IPR027417">
    <property type="entry name" value="P-loop_NTPase"/>
</dbReference>
<dbReference type="PANTHER" id="PTHR11070">
    <property type="entry name" value="UVRD / RECB / PCRA DNA HELICASE FAMILY MEMBER"/>
    <property type="match status" value="1"/>
</dbReference>
<dbReference type="CDD" id="cd17932">
    <property type="entry name" value="DEXQc_UvrD"/>
    <property type="match status" value="1"/>
</dbReference>
<keyword evidence="19" id="KW-1185">Reference proteome</keyword>
<evidence type="ECO:0000313" key="18">
    <source>
        <dbReference type="EMBL" id="BEH03455.1"/>
    </source>
</evidence>
<keyword evidence="5 15" id="KW-0378">Hydrolase</keyword>
<evidence type="ECO:0000256" key="15">
    <source>
        <dbReference type="PROSITE-ProRule" id="PRU00560"/>
    </source>
</evidence>
<reference evidence="18" key="1">
    <citation type="journal article" date="2024" name="Int. J. Syst. Evol. Microbiol.">
        <title>Brooklawnia propionicigenes sp. nov., a facultatively anaerobic, propionate-producing bacterium isolated from a methanogenic reactor treating waste from cattle farms.</title>
        <authorList>
            <person name="Akita Y."/>
            <person name="Ueki A."/>
            <person name="Tonouchi A."/>
            <person name="Sugawara Y."/>
            <person name="Honma S."/>
            <person name="Kaku N."/>
            <person name="Ueki K."/>
        </authorList>
    </citation>
    <scope>NUCLEOTIDE SEQUENCE</scope>
    <source>
        <strain evidence="18">SH051</strain>
    </source>
</reference>
<evidence type="ECO:0000313" key="19">
    <source>
        <dbReference type="Proteomes" id="UP001431656"/>
    </source>
</evidence>
<dbReference type="KEGG" id="broo:brsh051_27360"/>
<dbReference type="GO" id="GO:0004527">
    <property type="term" value="F:exonuclease activity"/>
    <property type="evidence" value="ECO:0007669"/>
    <property type="project" value="UniProtKB-KW"/>
</dbReference>
<keyword evidence="9" id="KW-0238">DNA-binding</keyword>
<keyword evidence="2" id="KW-0540">Nuclease</keyword>
<evidence type="ECO:0000256" key="9">
    <source>
        <dbReference type="ARBA" id="ARBA00023125"/>
    </source>
</evidence>
<comment type="catalytic activity">
    <reaction evidence="14">
        <text>ATP + H2O = ADP + phosphate + H(+)</text>
        <dbReference type="Rhea" id="RHEA:13065"/>
        <dbReference type="ChEBI" id="CHEBI:15377"/>
        <dbReference type="ChEBI" id="CHEBI:15378"/>
        <dbReference type="ChEBI" id="CHEBI:30616"/>
        <dbReference type="ChEBI" id="CHEBI:43474"/>
        <dbReference type="ChEBI" id="CHEBI:456216"/>
        <dbReference type="EC" id="5.6.2.4"/>
    </reaction>
</comment>
<evidence type="ECO:0000256" key="5">
    <source>
        <dbReference type="ARBA" id="ARBA00022801"/>
    </source>
</evidence>
<keyword evidence="11" id="KW-0413">Isomerase</keyword>
<dbReference type="GO" id="GO:0005829">
    <property type="term" value="C:cytosol"/>
    <property type="evidence" value="ECO:0007669"/>
    <property type="project" value="TreeGrafter"/>
</dbReference>
<dbReference type="InterPro" id="IPR014017">
    <property type="entry name" value="DNA_helicase_UvrD-like_C"/>
</dbReference>
<dbReference type="InterPro" id="IPR000212">
    <property type="entry name" value="DNA_helicase_UvrD/REP"/>
</dbReference>
<keyword evidence="10" id="KW-0234">DNA repair</keyword>
<evidence type="ECO:0000256" key="14">
    <source>
        <dbReference type="ARBA" id="ARBA00048988"/>
    </source>
</evidence>
<protein>
    <recommendedName>
        <fullName evidence="13">DNA 3'-5' helicase</fullName>
        <ecNumber evidence="13">5.6.2.4</ecNumber>
    </recommendedName>
</protein>
<proteinExistence type="inferred from homology"/>
<dbReference type="InterPro" id="IPR038726">
    <property type="entry name" value="PDDEXK_AddAB-type"/>
</dbReference>
<dbReference type="EC" id="5.6.2.4" evidence="13"/>
<dbReference type="GO" id="GO:0005524">
    <property type="term" value="F:ATP binding"/>
    <property type="evidence" value="ECO:0007669"/>
    <property type="project" value="UniProtKB-UniRule"/>
</dbReference>
<evidence type="ECO:0000256" key="6">
    <source>
        <dbReference type="ARBA" id="ARBA00022806"/>
    </source>
</evidence>
<evidence type="ECO:0000259" key="17">
    <source>
        <dbReference type="PROSITE" id="PS51217"/>
    </source>
</evidence>
<dbReference type="PROSITE" id="PS51198">
    <property type="entry name" value="UVRD_HELICASE_ATP_BIND"/>
    <property type="match status" value="1"/>
</dbReference>
<keyword evidence="8 15" id="KW-0067">ATP-binding</keyword>
<sequence>MSGYLHSPDELVELLGIPFSSEQLTAITAPLAPGVIIAGAGTGKTTVMAARVVWLVATGQLRPDQVLGLTFTRKAALELSQRVDEALVKADLVDPDHVADEGRQLITTYDSFASRLISEHGLRIGVEADQILITGATRYRLAAQAVAGTGEALPGLCQWQPATVADRLLKLDAELRSHLVDSAEVLAEDQAFAQELQAVKPGRGGRPTAAVRTATRTTATRAELLGLIDDYRRLKHDRGFTEFADQMAQAVRLLDASPEVTRQLRERFGVVLLDEYQDTSAAQAHLLQRLFSGPDTARGLGFPVTAVGDPFQAIYGWRGAAPSNILQFCDDFPNADGSPAARFTLSINRRSKPVILDLANQLAEPLRADRRLLGDGVSPQQRLLRAPDDSRGGIVRAASFDTWPQEVEWLADQVLAARRTGQVTDWSQIAVLTRTNSPIGAIFEALVSRDVPVEIVGLGGLLEVPEIADVVATLQLIDDVTANPEVVRLLSGPRWRIGPRDLAVVGSRARELLRASQPPGRADGGDALADIGEQFEPAAQLCLMDAVEDLGSAPVSDDARRRLAAFATELRDLRRHRDEPLLELVHRVIDSSGISLELSADVDLFNSGRRRQLERFADAVGEYIDIDGDGALSGLLAWFRVEREEGRGLDQAVPSSDESVKLLTVHRSKGLEWDLVFLPGLCEGTFPSTQPADNWTTQAAVLPAALRGDAPWVPQLAEVSSTELSKVYPGELKAAQRQAEDRLIYVGVTRARSQLVASCHYWFPGRKTAKAPSDYFRTLCDAGSHIDVAAQMSEANPLLGVELRHRWPVPIDEAKLAALSEAAQQVRQAQETDQAALVAADADAQQHGDAWHALGEMLIAAEHKRRQPRSEVTLPASVSASALMMANRDRAAFASQVLRPMPRPVSQRTSVGTRFHEWLEKRFDMIGLLDDDFDSEPEAEPGGTADQLFRSLTDAFEQGCYAERTPVCIEEPFILTIGAQQVRGRIDAVFATPEDDSHDYQVVDWKTSNAPADPLQLSIYRLAWARSLQLPLDRVDAVFYHVLTDRVEAPPLLDERAMGTLVADLATQANLDA</sequence>
<dbReference type="PANTHER" id="PTHR11070:SF55">
    <property type="entry name" value="DNA 3'-5' HELICASE"/>
    <property type="match status" value="1"/>
</dbReference>
<feature type="domain" description="UvrD-like helicase C-terminal" evidence="17">
    <location>
        <begin position="363"/>
        <end position="670"/>
    </location>
</feature>
<evidence type="ECO:0000256" key="11">
    <source>
        <dbReference type="ARBA" id="ARBA00023235"/>
    </source>
</evidence>
<evidence type="ECO:0000256" key="12">
    <source>
        <dbReference type="ARBA" id="ARBA00034617"/>
    </source>
</evidence>
<dbReference type="Pfam" id="PF00580">
    <property type="entry name" value="UvrD-helicase"/>
    <property type="match status" value="1"/>
</dbReference>
<dbReference type="Gene3D" id="3.90.320.10">
    <property type="match status" value="1"/>
</dbReference>
<dbReference type="Gene3D" id="3.40.50.300">
    <property type="entry name" value="P-loop containing nucleotide triphosphate hydrolases"/>
    <property type="match status" value="3"/>
</dbReference>
<dbReference type="RefSeq" id="WP_286265974.1">
    <property type="nucleotide sequence ID" value="NZ_AP028056.1"/>
</dbReference>
<feature type="binding site" evidence="15">
    <location>
        <begin position="38"/>
        <end position="45"/>
    </location>
    <ligand>
        <name>ATP</name>
        <dbReference type="ChEBI" id="CHEBI:30616"/>
    </ligand>
</feature>
<evidence type="ECO:0000256" key="2">
    <source>
        <dbReference type="ARBA" id="ARBA00022722"/>
    </source>
</evidence>
<evidence type="ECO:0000256" key="7">
    <source>
        <dbReference type="ARBA" id="ARBA00022839"/>
    </source>
</evidence>
<evidence type="ECO:0000256" key="13">
    <source>
        <dbReference type="ARBA" id="ARBA00034808"/>
    </source>
</evidence>
<dbReference type="EMBL" id="AP028056">
    <property type="protein sequence ID" value="BEH03455.1"/>
    <property type="molecule type" value="Genomic_DNA"/>
</dbReference>
<dbReference type="InterPro" id="IPR014016">
    <property type="entry name" value="UvrD-like_ATP-bd"/>
</dbReference>
<dbReference type="Gene3D" id="1.10.10.160">
    <property type="match status" value="1"/>
</dbReference>
<evidence type="ECO:0000256" key="4">
    <source>
        <dbReference type="ARBA" id="ARBA00022763"/>
    </source>
</evidence>
<dbReference type="PROSITE" id="PS51217">
    <property type="entry name" value="UVRD_HELICASE_CTER"/>
    <property type="match status" value="1"/>
</dbReference>
<dbReference type="GO" id="GO:0003677">
    <property type="term" value="F:DNA binding"/>
    <property type="evidence" value="ECO:0007669"/>
    <property type="project" value="UniProtKB-KW"/>
</dbReference>
<dbReference type="Gene3D" id="1.10.486.10">
    <property type="entry name" value="PCRA, domain 4"/>
    <property type="match status" value="1"/>
</dbReference>
<evidence type="ECO:0000256" key="1">
    <source>
        <dbReference type="ARBA" id="ARBA00009922"/>
    </source>
</evidence>
<name>A0AAN0KDK8_9ACTN</name>
<dbReference type="Pfam" id="PF12705">
    <property type="entry name" value="PDDEXK_1"/>
    <property type="match status" value="1"/>
</dbReference>
<dbReference type="InterPro" id="IPR011604">
    <property type="entry name" value="PDDEXK-like_dom_sf"/>
</dbReference>
<evidence type="ECO:0000256" key="8">
    <source>
        <dbReference type="ARBA" id="ARBA00022840"/>
    </source>
</evidence>
<organism evidence="18 19">
    <name type="scientific">Brooklawnia propionicigenes</name>
    <dbReference type="NCBI Taxonomy" id="3041175"/>
    <lineage>
        <taxon>Bacteria</taxon>
        <taxon>Bacillati</taxon>
        <taxon>Actinomycetota</taxon>
        <taxon>Actinomycetes</taxon>
        <taxon>Propionibacteriales</taxon>
        <taxon>Propionibacteriaceae</taxon>
        <taxon>Brooklawnia</taxon>
    </lineage>
</organism>
<dbReference type="InterPro" id="IPR011335">
    <property type="entry name" value="Restrct_endonuc-II-like"/>
</dbReference>
<dbReference type="SUPFAM" id="SSF52540">
    <property type="entry name" value="P-loop containing nucleoside triphosphate hydrolases"/>
    <property type="match status" value="1"/>
</dbReference>
<dbReference type="Pfam" id="PF13361">
    <property type="entry name" value="UvrD_C"/>
    <property type="match status" value="1"/>
</dbReference>
<dbReference type="SUPFAM" id="SSF52980">
    <property type="entry name" value="Restriction endonuclease-like"/>
    <property type="match status" value="1"/>
</dbReference>
<dbReference type="GO" id="GO:0000725">
    <property type="term" value="P:recombinational repair"/>
    <property type="evidence" value="ECO:0007669"/>
    <property type="project" value="TreeGrafter"/>
</dbReference>
<keyword evidence="6 15" id="KW-0347">Helicase</keyword>
<evidence type="ECO:0000256" key="10">
    <source>
        <dbReference type="ARBA" id="ARBA00023204"/>
    </source>
</evidence>
<comment type="similarity">
    <text evidence="1">Belongs to the helicase family. UvrD subfamily.</text>
</comment>
<evidence type="ECO:0000256" key="3">
    <source>
        <dbReference type="ARBA" id="ARBA00022741"/>
    </source>
</evidence>
<dbReference type="InterPro" id="IPR013986">
    <property type="entry name" value="DExx_box_DNA_helicase_dom_sf"/>
</dbReference>
<evidence type="ECO:0000259" key="16">
    <source>
        <dbReference type="PROSITE" id="PS51198"/>
    </source>
</evidence>
<comment type="catalytic activity">
    <reaction evidence="12">
        <text>Couples ATP hydrolysis with the unwinding of duplex DNA by translocating in the 3'-5' direction.</text>
        <dbReference type="EC" id="5.6.2.4"/>
    </reaction>
</comment>
<accession>A0AAN0KDK8</accession>
<dbReference type="AlphaFoldDB" id="A0AAN0KDK8"/>